<comment type="caution">
    <text evidence="2">The sequence shown here is derived from an EMBL/GenBank/DDBJ whole genome shotgun (WGS) entry which is preliminary data.</text>
</comment>
<name>A0A9Q0HCX7_9MAGN</name>
<evidence type="ECO:0000313" key="3">
    <source>
        <dbReference type="Proteomes" id="UP001141806"/>
    </source>
</evidence>
<evidence type="ECO:0000313" key="2">
    <source>
        <dbReference type="EMBL" id="KAJ4963928.1"/>
    </source>
</evidence>
<dbReference type="Proteomes" id="UP001141806">
    <property type="component" value="Unassembled WGS sequence"/>
</dbReference>
<organism evidence="2 3">
    <name type="scientific">Protea cynaroides</name>
    <dbReference type="NCBI Taxonomy" id="273540"/>
    <lineage>
        <taxon>Eukaryota</taxon>
        <taxon>Viridiplantae</taxon>
        <taxon>Streptophyta</taxon>
        <taxon>Embryophyta</taxon>
        <taxon>Tracheophyta</taxon>
        <taxon>Spermatophyta</taxon>
        <taxon>Magnoliopsida</taxon>
        <taxon>Proteales</taxon>
        <taxon>Proteaceae</taxon>
        <taxon>Protea</taxon>
    </lineage>
</organism>
<dbReference type="AlphaFoldDB" id="A0A9Q0HCX7"/>
<feature type="compositionally biased region" description="Polar residues" evidence="1">
    <location>
        <begin position="172"/>
        <end position="192"/>
    </location>
</feature>
<accession>A0A9Q0HCX7</accession>
<evidence type="ECO:0000256" key="1">
    <source>
        <dbReference type="SAM" id="MobiDB-lite"/>
    </source>
</evidence>
<dbReference type="EMBL" id="JAMYWD010000008">
    <property type="protein sequence ID" value="KAJ4963928.1"/>
    <property type="molecule type" value="Genomic_DNA"/>
</dbReference>
<keyword evidence="3" id="KW-1185">Reference proteome</keyword>
<proteinExistence type="predicted"/>
<feature type="region of interest" description="Disordered" evidence="1">
    <location>
        <begin position="134"/>
        <end position="192"/>
    </location>
</feature>
<feature type="compositionally biased region" description="Polar residues" evidence="1">
    <location>
        <begin position="141"/>
        <end position="156"/>
    </location>
</feature>
<protein>
    <submittedName>
        <fullName evidence="2">Uncharacterized protein</fullName>
    </submittedName>
</protein>
<sequence length="192" mass="21517">MMGTLFHRTQHGGKYRLDRLVDEDIDTLYDNYFDPECISSNLCAFPLYSFPMASSQACVLALEAIAPSMKPFDNPRSDLCHDTGAQTLELSPESITPIQVVSEQDLLLKTFELHTGKYPSLPDAIHEPRSLVNDSYDRLSKPTNLEPQNTSKTQKTSEPEPQPSPPLPSAFVNPSWSSHFSNSMQKPNQRCT</sequence>
<gene>
    <name evidence="2" type="ORF">NE237_023867</name>
</gene>
<reference evidence="2" key="1">
    <citation type="journal article" date="2023" name="Plant J.">
        <title>The genome of the king protea, Protea cynaroides.</title>
        <authorList>
            <person name="Chang J."/>
            <person name="Duong T.A."/>
            <person name="Schoeman C."/>
            <person name="Ma X."/>
            <person name="Roodt D."/>
            <person name="Barker N."/>
            <person name="Li Z."/>
            <person name="Van de Peer Y."/>
            <person name="Mizrachi E."/>
        </authorList>
    </citation>
    <scope>NUCLEOTIDE SEQUENCE</scope>
    <source>
        <tissue evidence="2">Young leaves</tissue>
    </source>
</reference>